<dbReference type="Gene3D" id="2.40.128.600">
    <property type="match status" value="1"/>
</dbReference>
<proteinExistence type="predicted"/>
<feature type="domain" description="Beta-lactamase-related" evidence="2">
    <location>
        <begin position="29"/>
        <end position="359"/>
    </location>
</feature>
<comment type="caution">
    <text evidence="4">The sequence shown here is derived from an EMBL/GenBank/DDBJ whole genome shotgun (WGS) entry which is preliminary data.</text>
</comment>
<dbReference type="AlphaFoldDB" id="A0A244CN95"/>
<organism evidence="4 5">
    <name type="scientific">Pseudoalteromonas ulvae</name>
    <dbReference type="NCBI Taxonomy" id="107327"/>
    <lineage>
        <taxon>Bacteria</taxon>
        <taxon>Pseudomonadati</taxon>
        <taxon>Pseudomonadota</taxon>
        <taxon>Gammaproteobacteria</taxon>
        <taxon>Alteromonadales</taxon>
        <taxon>Pseudoalteromonadaceae</taxon>
        <taxon>Pseudoalteromonas</taxon>
    </lineage>
</organism>
<evidence type="ECO:0000256" key="1">
    <source>
        <dbReference type="SAM" id="SignalP"/>
    </source>
</evidence>
<gene>
    <name evidence="4" type="ORF">B1199_13055</name>
</gene>
<dbReference type="PANTHER" id="PTHR46825">
    <property type="entry name" value="D-ALANYL-D-ALANINE-CARBOXYPEPTIDASE/ENDOPEPTIDASE AMPH"/>
    <property type="match status" value="1"/>
</dbReference>
<keyword evidence="5" id="KW-1185">Reference proteome</keyword>
<dbReference type="InterPro" id="IPR001466">
    <property type="entry name" value="Beta-lactam-related"/>
</dbReference>
<evidence type="ECO:0000313" key="4">
    <source>
        <dbReference type="EMBL" id="OUL57101.1"/>
    </source>
</evidence>
<name>A0A244CN95_PSEDV</name>
<dbReference type="OrthoDB" id="119951at2"/>
<feature type="signal peptide" evidence="1">
    <location>
        <begin position="1"/>
        <end position="21"/>
    </location>
</feature>
<reference evidence="4 5" key="1">
    <citation type="submission" date="2017-02" db="EMBL/GenBank/DDBJ databases">
        <title>Pseudoalteromonas ulvae TC14 Genome.</title>
        <authorList>
            <person name="Molmeret M."/>
        </authorList>
    </citation>
    <scope>NUCLEOTIDE SEQUENCE [LARGE SCALE GENOMIC DNA]</scope>
    <source>
        <strain evidence="4">TC14</strain>
    </source>
</reference>
<dbReference type="Pfam" id="PF11954">
    <property type="entry name" value="DUF3471"/>
    <property type="match status" value="1"/>
</dbReference>
<dbReference type="InterPro" id="IPR021860">
    <property type="entry name" value="Peptidase_S12_Pab87-rel_C"/>
</dbReference>
<evidence type="ECO:0000259" key="2">
    <source>
        <dbReference type="Pfam" id="PF00144"/>
    </source>
</evidence>
<dbReference type="PANTHER" id="PTHR46825:SF15">
    <property type="entry name" value="BETA-LACTAMASE-RELATED DOMAIN-CONTAINING PROTEIN"/>
    <property type="match status" value="1"/>
</dbReference>
<dbReference type="EMBL" id="MWPV01000004">
    <property type="protein sequence ID" value="OUL57101.1"/>
    <property type="molecule type" value="Genomic_DNA"/>
</dbReference>
<dbReference type="Proteomes" id="UP000194841">
    <property type="component" value="Unassembled WGS sequence"/>
</dbReference>
<dbReference type="Pfam" id="PF00144">
    <property type="entry name" value="Beta-lactamase"/>
    <property type="match status" value="1"/>
</dbReference>
<keyword evidence="1" id="KW-0732">Signal</keyword>
<accession>A0A244CN95</accession>
<keyword evidence="4" id="KW-0378">Hydrolase</keyword>
<feature type="chain" id="PRO_5012286505" evidence="1">
    <location>
        <begin position="22"/>
        <end position="515"/>
    </location>
</feature>
<dbReference type="InterPro" id="IPR050491">
    <property type="entry name" value="AmpC-like"/>
</dbReference>
<dbReference type="GO" id="GO:0016787">
    <property type="term" value="F:hydrolase activity"/>
    <property type="evidence" value="ECO:0007669"/>
    <property type="project" value="UniProtKB-KW"/>
</dbReference>
<sequence>MKRCFLAAAIGLGLLSFNSTAEVDADKLSAVIEKSMARFNVPGMAVAVVQNDQVVLAKGFGVAHLDTKKAVTAQTLFGIASNTKAFTSAALAMLIEQGKLSWDDRVIDHIPEFRLADPYVTREMRIRDLLSHRSGLGLGEGDLLIWPDTDKTVKEILAGLQHLQPDSSFRSQYAYNNLMFVTAGEVVARVSGQSWQDFIEQKILAPLAMHDSKAGFSRIPKSNGNWATGHIPMEGQLTPFFVNYLEDFRGAGAIASSVADMSKWLRLQLNEGKLPSGEALFSEKSQQEMWHLHITSKASKRAFDAYRQQFRGYGLGWSIEDYHGYKKMAHGGGILGMVSQVTLLPEKELGIVVLSNQQAFSALSAITHEVLEDALGLEDKDWVEELAIKHFEGKEKAYAKSQLAAVKNKQAALPNAIYANAYQDAWYGDINITDEKGNLRIDFTHTARLKGTLEHYNGNTFIARWDEKLLEADAFVEFQLNADNSVKSVTMRAVSPAITDFSFDFHNLHLKVKSK</sequence>
<dbReference type="Gene3D" id="3.40.710.10">
    <property type="entry name" value="DD-peptidase/beta-lactamase superfamily"/>
    <property type="match status" value="1"/>
</dbReference>
<dbReference type="InterPro" id="IPR012338">
    <property type="entry name" value="Beta-lactam/transpept-like"/>
</dbReference>
<protein>
    <submittedName>
        <fullName evidence="4">Serine hydrolase</fullName>
    </submittedName>
</protein>
<evidence type="ECO:0000259" key="3">
    <source>
        <dbReference type="Pfam" id="PF11954"/>
    </source>
</evidence>
<evidence type="ECO:0000313" key="5">
    <source>
        <dbReference type="Proteomes" id="UP000194841"/>
    </source>
</evidence>
<feature type="domain" description="Peptidase S12 Pab87-related C-terminal" evidence="3">
    <location>
        <begin position="406"/>
        <end position="510"/>
    </location>
</feature>
<dbReference type="RefSeq" id="WP_086744562.1">
    <property type="nucleotide sequence ID" value="NZ_MWPV01000004.1"/>
</dbReference>
<dbReference type="SUPFAM" id="SSF56601">
    <property type="entry name" value="beta-lactamase/transpeptidase-like"/>
    <property type="match status" value="1"/>
</dbReference>